<keyword evidence="2" id="KW-0472">Membrane</keyword>
<organism evidence="3 4">
    <name type="scientific">Palleronia sediminis</name>
    <dbReference type="NCBI Taxonomy" id="2547833"/>
    <lineage>
        <taxon>Bacteria</taxon>
        <taxon>Pseudomonadati</taxon>
        <taxon>Pseudomonadota</taxon>
        <taxon>Alphaproteobacteria</taxon>
        <taxon>Rhodobacterales</taxon>
        <taxon>Roseobacteraceae</taxon>
        <taxon>Palleronia</taxon>
    </lineage>
</organism>
<gene>
    <name evidence="3" type="ORF">E2L08_04665</name>
</gene>
<keyword evidence="2" id="KW-0812">Transmembrane</keyword>
<name>A0A4R6ADM4_9RHOB</name>
<dbReference type="EMBL" id="SNAA01000003">
    <property type="protein sequence ID" value="TDL81950.1"/>
    <property type="molecule type" value="Genomic_DNA"/>
</dbReference>
<dbReference type="AlphaFoldDB" id="A0A4R6ADM4"/>
<protein>
    <recommendedName>
        <fullName evidence="5">PhnA-like protein</fullName>
    </recommendedName>
</protein>
<feature type="coiled-coil region" evidence="1">
    <location>
        <begin position="271"/>
        <end position="298"/>
    </location>
</feature>
<evidence type="ECO:0000313" key="4">
    <source>
        <dbReference type="Proteomes" id="UP000295701"/>
    </source>
</evidence>
<keyword evidence="4" id="KW-1185">Reference proteome</keyword>
<feature type="transmembrane region" description="Helical" evidence="2">
    <location>
        <begin position="95"/>
        <end position="115"/>
    </location>
</feature>
<sequence length="343" mass="35733">MAEAAKTRLPGDRFPRASWSAIFVGAIIAVGLMIFFTTLGVAIGAASINPDSESNPLGGLGSGSAIYLIVTQLVSLAAGGYAAGKLSGVPRSMAAILHGAAIWAAATILMAWAAISGTSATISAGTTVLSSAARQAVDAAQYVAPDDLSFPDLSGIAQRVSFEDLPPEIRDTLQERNVTPRQFATAVENAFRNVVSESEQERAVNIVQRAVADALASPGDISEDVNRALDRLVEGPDAVFSEEDREEVRAVLRNRLGVTEQDVEEVIATVENRFDAAVEQARETADELQQRAVEAAGNAADAVSSAAFWLSLASILGLAAAASGALAGRPKTTSVEDMRTTYS</sequence>
<feature type="transmembrane region" description="Helical" evidence="2">
    <location>
        <begin position="65"/>
        <end position="83"/>
    </location>
</feature>
<dbReference type="RefSeq" id="WP_133395899.1">
    <property type="nucleotide sequence ID" value="NZ_SNAA01000003.1"/>
</dbReference>
<evidence type="ECO:0000256" key="1">
    <source>
        <dbReference type="SAM" id="Coils"/>
    </source>
</evidence>
<dbReference type="Proteomes" id="UP000295701">
    <property type="component" value="Unassembled WGS sequence"/>
</dbReference>
<proteinExistence type="predicted"/>
<evidence type="ECO:0008006" key="5">
    <source>
        <dbReference type="Google" id="ProtNLM"/>
    </source>
</evidence>
<accession>A0A4R6ADM4</accession>
<feature type="transmembrane region" description="Helical" evidence="2">
    <location>
        <begin position="21"/>
        <end position="45"/>
    </location>
</feature>
<keyword evidence="2" id="KW-1133">Transmembrane helix</keyword>
<evidence type="ECO:0000313" key="3">
    <source>
        <dbReference type="EMBL" id="TDL81950.1"/>
    </source>
</evidence>
<dbReference type="OrthoDB" id="7056535at2"/>
<keyword evidence="1" id="KW-0175">Coiled coil</keyword>
<feature type="transmembrane region" description="Helical" evidence="2">
    <location>
        <begin position="306"/>
        <end position="328"/>
    </location>
</feature>
<reference evidence="3 4" key="1">
    <citation type="submission" date="2019-03" db="EMBL/GenBank/DDBJ databases">
        <title>Primorskyibacter sp. SS33 isolated from sediments.</title>
        <authorList>
            <person name="Xunke S."/>
        </authorList>
    </citation>
    <scope>NUCLEOTIDE SEQUENCE [LARGE SCALE GENOMIC DNA]</scope>
    <source>
        <strain evidence="3 4">SS33</strain>
    </source>
</reference>
<comment type="caution">
    <text evidence="3">The sequence shown here is derived from an EMBL/GenBank/DDBJ whole genome shotgun (WGS) entry which is preliminary data.</text>
</comment>
<evidence type="ECO:0000256" key="2">
    <source>
        <dbReference type="SAM" id="Phobius"/>
    </source>
</evidence>